<reference evidence="2" key="1">
    <citation type="journal article" date="2019" name="Int. J. Syst. Evol. Microbiol.">
        <title>The Global Catalogue of Microorganisms (GCM) 10K type strain sequencing project: providing services to taxonomists for standard genome sequencing and annotation.</title>
        <authorList>
            <consortium name="The Broad Institute Genomics Platform"/>
            <consortium name="The Broad Institute Genome Sequencing Center for Infectious Disease"/>
            <person name="Wu L."/>
            <person name="Ma J."/>
        </authorList>
    </citation>
    <scope>NUCLEOTIDE SEQUENCE [LARGE SCALE GENOMIC DNA]</scope>
    <source>
        <strain evidence="2">CCUG 55250</strain>
    </source>
</reference>
<dbReference type="Gene3D" id="3.40.50.1110">
    <property type="entry name" value="SGNH hydrolase"/>
    <property type="match status" value="1"/>
</dbReference>
<evidence type="ECO:0000313" key="1">
    <source>
        <dbReference type="EMBL" id="MFC5412544.1"/>
    </source>
</evidence>
<gene>
    <name evidence="1" type="ORF">ACFPMF_24680</name>
</gene>
<dbReference type="RefSeq" id="WP_379850159.1">
    <property type="nucleotide sequence ID" value="NZ_JBHSMA010000013.1"/>
</dbReference>
<dbReference type="SUPFAM" id="SSF52266">
    <property type="entry name" value="SGNH hydrolase"/>
    <property type="match status" value="1"/>
</dbReference>
<protein>
    <recommendedName>
        <fullName evidence="3">SGNH/GDSL hydrolase family protein</fullName>
    </recommendedName>
</protein>
<evidence type="ECO:0000313" key="2">
    <source>
        <dbReference type="Proteomes" id="UP001596106"/>
    </source>
</evidence>
<dbReference type="InterPro" id="IPR036514">
    <property type="entry name" value="SGNH_hydro_sf"/>
</dbReference>
<name>A0ABW0IGC4_9BACT</name>
<dbReference type="EMBL" id="JBHSMA010000013">
    <property type="protein sequence ID" value="MFC5412544.1"/>
    <property type="molecule type" value="Genomic_DNA"/>
</dbReference>
<comment type="caution">
    <text evidence="1">The sequence shown here is derived from an EMBL/GenBank/DDBJ whole genome shotgun (WGS) entry which is preliminary data.</text>
</comment>
<keyword evidence="2" id="KW-1185">Reference proteome</keyword>
<evidence type="ECO:0008006" key="3">
    <source>
        <dbReference type="Google" id="ProtNLM"/>
    </source>
</evidence>
<organism evidence="1 2">
    <name type="scientific">Larkinella bovis</name>
    <dbReference type="NCBI Taxonomy" id="683041"/>
    <lineage>
        <taxon>Bacteria</taxon>
        <taxon>Pseudomonadati</taxon>
        <taxon>Bacteroidota</taxon>
        <taxon>Cytophagia</taxon>
        <taxon>Cytophagales</taxon>
        <taxon>Spirosomataceae</taxon>
        <taxon>Larkinella</taxon>
    </lineage>
</organism>
<dbReference type="Proteomes" id="UP001596106">
    <property type="component" value="Unassembled WGS sequence"/>
</dbReference>
<proteinExistence type="predicted"/>
<accession>A0ABW0IGC4</accession>
<sequence length="297" mass="33386">MKRIRIGVLAGLGILLLVELIGRHYGLTTYPLYDASAEFEYVLKPNQRVTIYRNRFETNTFSMRSKPVSSGDSTVVLLLGDSVVNGGNAVDQDSLASSLLEEELFLKYGKKIRVLNISDKTWSPDNVVAYLKKFGLFQADMLLLVANSGDAFDPMTFRPVVGVAPTHPAENHLFAWQSLWDKMAPMLMEKIAVKPEIVPLVEKKEPFVKGFSDLDSLAHRLQIPLSLYLHRTQSELRAHTLDEGGVAIVDFCKRKQIPFTINTFQSDFFIDDIHLNHKGQRALAKDLLPIICQGLKL</sequence>